<evidence type="ECO:0000256" key="1">
    <source>
        <dbReference type="SAM" id="MobiDB-lite"/>
    </source>
</evidence>
<name>A0ABM0MQN1_SACKO</name>
<reference evidence="3" key="1">
    <citation type="submission" date="2025-08" db="UniProtKB">
        <authorList>
            <consortium name="RefSeq"/>
        </authorList>
    </citation>
    <scope>IDENTIFICATION</scope>
    <source>
        <tissue evidence="3">Testes</tissue>
    </source>
</reference>
<feature type="non-terminal residue" evidence="3">
    <location>
        <position position="381"/>
    </location>
</feature>
<dbReference type="Proteomes" id="UP000694865">
    <property type="component" value="Unplaced"/>
</dbReference>
<dbReference type="RefSeq" id="XP_006822322.1">
    <property type="nucleotide sequence ID" value="XM_006822259.1"/>
</dbReference>
<protein>
    <submittedName>
        <fullName evidence="3">Uncharacterized protein LOC102806109</fullName>
    </submittedName>
</protein>
<proteinExistence type="predicted"/>
<feature type="compositionally biased region" description="Polar residues" evidence="1">
    <location>
        <begin position="169"/>
        <end position="182"/>
    </location>
</feature>
<organism evidence="2 3">
    <name type="scientific">Saccoglossus kowalevskii</name>
    <name type="common">Acorn worm</name>
    <dbReference type="NCBI Taxonomy" id="10224"/>
    <lineage>
        <taxon>Eukaryota</taxon>
        <taxon>Metazoa</taxon>
        <taxon>Hemichordata</taxon>
        <taxon>Enteropneusta</taxon>
        <taxon>Harrimaniidae</taxon>
        <taxon>Saccoglossus</taxon>
    </lineage>
</organism>
<dbReference type="GeneID" id="102806109"/>
<feature type="region of interest" description="Disordered" evidence="1">
    <location>
        <begin position="154"/>
        <end position="192"/>
    </location>
</feature>
<evidence type="ECO:0000313" key="3">
    <source>
        <dbReference type="RefSeq" id="XP_006822322.1"/>
    </source>
</evidence>
<sequence length="381" mass="43424">MKILASETNDNGIPNTADMQINSQNSNLNLKKVIPDAEVLTPEKTEVKLGNFMNDKIKRGRENKKRDMQDADKMELKDIKAKDVINRVDDKVKLKSNKLSNILLKRDGYSEKINKVKSENHFQRRLLDVGEDGDISSQRKQLSKLLESFSLGYESPDTGNHDNSLDIDTVTTIDSGNVNNQDESTESTEADLEDDLPLPLSSLHTRQQDASNNHQEELLYDAQWKILQKYFRNSDANFNLLTYGGEHQSLLGAKVAHMYPNSTVVTVIPPLLRMRKIIEKHRKLQQSLSLYNNLLINRPFTSETVYNMHRMPEFFRFQVLGLPVFNQIASMGHYFSQYLGRLLSMAKTTFIEVPSPSQLVLADILLGNHTEVEKNGPSVYK</sequence>
<feature type="compositionally biased region" description="Acidic residues" evidence="1">
    <location>
        <begin position="183"/>
        <end position="192"/>
    </location>
</feature>
<gene>
    <name evidence="3" type="primary">LOC102806109</name>
</gene>
<accession>A0ABM0MQN1</accession>
<evidence type="ECO:0000313" key="2">
    <source>
        <dbReference type="Proteomes" id="UP000694865"/>
    </source>
</evidence>
<keyword evidence="2" id="KW-1185">Reference proteome</keyword>